<keyword evidence="2" id="KW-0812">Transmembrane</keyword>
<feature type="chain" id="PRO_5040810068" evidence="3">
    <location>
        <begin position="21"/>
        <end position="150"/>
    </location>
</feature>
<dbReference type="AlphaFoldDB" id="A0A9W2YL57"/>
<evidence type="ECO:0000313" key="5">
    <source>
        <dbReference type="RefSeq" id="XP_055863380.1"/>
    </source>
</evidence>
<evidence type="ECO:0000256" key="3">
    <source>
        <dbReference type="SAM" id="SignalP"/>
    </source>
</evidence>
<evidence type="ECO:0000256" key="1">
    <source>
        <dbReference type="SAM" id="MobiDB-lite"/>
    </source>
</evidence>
<name>A0A9W2YL57_BIOGL</name>
<feature type="compositionally biased region" description="Basic and acidic residues" evidence="1">
    <location>
        <begin position="92"/>
        <end position="107"/>
    </location>
</feature>
<evidence type="ECO:0000313" key="4">
    <source>
        <dbReference type="Proteomes" id="UP001165740"/>
    </source>
</evidence>
<gene>
    <name evidence="5" type="primary">LOC129922260</name>
</gene>
<reference evidence="5" key="1">
    <citation type="submission" date="2025-08" db="UniProtKB">
        <authorList>
            <consortium name="RefSeq"/>
        </authorList>
    </citation>
    <scope>IDENTIFICATION</scope>
</reference>
<evidence type="ECO:0000256" key="2">
    <source>
        <dbReference type="SAM" id="Phobius"/>
    </source>
</evidence>
<keyword evidence="2" id="KW-1133">Transmembrane helix</keyword>
<keyword evidence="2" id="KW-0472">Membrane</keyword>
<dbReference type="RefSeq" id="XP_055863380.1">
    <property type="nucleotide sequence ID" value="XM_056007405.1"/>
</dbReference>
<feature type="transmembrane region" description="Helical" evidence="2">
    <location>
        <begin position="130"/>
        <end position="149"/>
    </location>
</feature>
<keyword evidence="4" id="KW-1185">Reference proteome</keyword>
<proteinExistence type="predicted"/>
<protein>
    <submittedName>
        <fullName evidence="5">Uncharacterized protein LOC129922260</fullName>
    </submittedName>
</protein>
<accession>A0A9W2YL57</accession>
<dbReference type="GeneID" id="129922260"/>
<feature type="region of interest" description="Disordered" evidence="1">
    <location>
        <begin position="92"/>
        <end position="115"/>
    </location>
</feature>
<dbReference type="Proteomes" id="UP001165740">
    <property type="component" value="Chromosome 13"/>
</dbReference>
<organism evidence="4 5">
    <name type="scientific">Biomphalaria glabrata</name>
    <name type="common">Bloodfluke planorb</name>
    <name type="synonym">Freshwater snail</name>
    <dbReference type="NCBI Taxonomy" id="6526"/>
    <lineage>
        <taxon>Eukaryota</taxon>
        <taxon>Metazoa</taxon>
        <taxon>Spiralia</taxon>
        <taxon>Lophotrochozoa</taxon>
        <taxon>Mollusca</taxon>
        <taxon>Gastropoda</taxon>
        <taxon>Heterobranchia</taxon>
        <taxon>Euthyneura</taxon>
        <taxon>Panpulmonata</taxon>
        <taxon>Hygrophila</taxon>
        <taxon>Lymnaeoidea</taxon>
        <taxon>Planorbidae</taxon>
        <taxon>Biomphalaria</taxon>
    </lineage>
</organism>
<feature type="signal peptide" evidence="3">
    <location>
        <begin position="1"/>
        <end position="20"/>
    </location>
</feature>
<sequence>MNRFEMNALFLCMLWIVSAAQDDCKGKADRKLGICQPCTDCAEMDVNKFVGKPCGPSADTVCCPRPNMTVEGNECHERDNLTTISYSTVEPREMTTSKTTQDEKKPNNESSQNQISQIEISQNVAQATRLNIFTFIFCYFFQVLFYIIIY</sequence>
<keyword evidence="3" id="KW-0732">Signal</keyword>
<dbReference type="OrthoDB" id="194033at2759"/>